<feature type="compositionally biased region" description="Acidic residues" evidence="1">
    <location>
        <begin position="132"/>
        <end position="163"/>
    </location>
</feature>
<dbReference type="EMBL" id="BQNB010021804">
    <property type="protein sequence ID" value="GJU10239.1"/>
    <property type="molecule type" value="Genomic_DNA"/>
</dbReference>
<evidence type="ECO:0000313" key="3">
    <source>
        <dbReference type="EMBL" id="GJU10239.1"/>
    </source>
</evidence>
<proteinExistence type="predicted"/>
<organism evidence="3 4">
    <name type="scientific">Tanacetum coccineum</name>
    <dbReference type="NCBI Taxonomy" id="301880"/>
    <lineage>
        <taxon>Eukaryota</taxon>
        <taxon>Viridiplantae</taxon>
        <taxon>Streptophyta</taxon>
        <taxon>Embryophyta</taxon>
        <taxon>Tracheophyta</taxon>
        <taxon>Spermatophyta</taxon>
        <taxon>Magnoliopsida</taxon>
        <taxon>eudicotyledons</taxon>
        <taxon>Gunneridae</taxon>
        <taxon>Pentapetalae</taxon>
        <taxon>asterids</taxon>
        <taxon>campanulids</taxon>
        <taxon>Asterales</taxon>
        <taxon>Asteraceae</taxon>
        <taxon>Asteroideae</taxon>
        <taxon>Anthemideae</taxon>
        <taxon>Anthemidinae</taxon>
        <taxon>Tanacetum</taxon>
    </lineage>
</organism>
<feature type="domain" description="Retrovirus-related Pol polyprotein from transposon TNT 1-94-like beta-barrel" evidence="2">
    <location>
        <begin position="296"/>
        <end position="339"/>
    </location>
</feature>
<evidence type="ECO:0000313" key="4">
    <source>
        <dbReference type="Proteomes" id="UP001151760"/>
    </source>
</evidence>
<feature type="compositionally biased region" description="Pro residues" evidence="1">
    <location>
        <begin position="64"/>
        <end position="76"/>
    </location>
</feature>
<gene>
    <name evidence="3" type="ORF">Tco_1132635</name>
</gene>
<sequence>MSDSEGSTVTYTEVSSPFEVLSDIGSMGVDGLPMIPEDPYAYVVAAFQAPPSSDYVPGPEEPEQAPPSPEFVPQPVYPKFMPPKDEMFPAEEQPLPAAVSPTTDSPGYIANSDPEEDEEDPKEDPTDYPADGGDDDDDDDESSDDDEDDDDDVEEDEDEEEEVEHPAPADSVPPPVHRVMARMSVRAQTPISLPSDIEVAKQCTSEVSDLLPCPDPYSVATQFGGVAEILQKTRKICKTTTRRKNSPRSNNQRAFIGGAWSDSGKNEEKKTKDETCLVAQASNEICLGINLEPDEWIKDSGCSKHMMGNRKLFSTYKAYNGGNVIFGSNLRGNIIGKVKESLNVTFDETPPPPKTSPLEDDDLVEE</sequence>
<feature type="compositionally biased region" description="Acidic residues" evidence="1">
    <location>
        <begin position="113"/>
        <end position="122"/>
    </location>
</feature>
<comment type="caution">
    <text evidence="3">The sequence shown here is derived from an EMBL/GenBank/DDBJ whole genome shotgun (WGS) entry which is preliminary data.</text>
</comment>
<name>A0ABQ5JCG2_9ASTR</name>
<keyword evidence="4" id="KW-1185">Reference proteome</keyword>
<feature type="region of interest" description="Disordered" evidence="1">
    <location>
        <begin position="50"/>
        <end position="175"/>
    </location>
</feature>
<feature type="region of interest" description="Disordered" evidence="1">
    <location>
        <begin position="345"/>
        <end position="366"/>
    </location>
</feature>
<dbReference type="InterPro" id="IPR054722">
    <property type="entry name" value="PolX-like_BBD"/>
</dbReference>
<reference evidence="3" key="2">
    <citation type="submission" date="2022-01" db="EMBL/GenBank/DDBJ databases">
        <authorList>
            <person name="Yamashiro T."/>
            <person name="Shiraishi A."/>
            <person name="Satake H."/>
            <person name="Nakayama K."/>
        </authorList>
    </citation>
    <scope>NUCLEOTIDE SEQUENCE</scope>
</reference>
<dbReference type="Pfam" id="PF22936">
    <property type="entry name" value="Pol_BBD"/>
    <property type="match status" value="1"/>
</dbReference>
<feature type="region of interest" description="Disordered" evidence="1">
    <location>
        <begin position="238"/>
        <end position="268"/>
    </location>
</feature>
<protein>
    <recommendedName>
        <fullName evidence="2">Retrovirus-related Pol polyprotein from transposon TNT 1-94-like beta-barrel domain-containing protein</fullName>
    </recommendedName>
</protein>
<accession>A0ABQ5JCG2</accession>
<evidence type="ECO:0000259" key="2">
    <source>
        <dbReference type="Pfam" id="PF22936"/>
    </source>
</evidence>
<reference evidence="3" key="1">
    <citation type="journal article" date="2022" name="Int. J. Mol. Sci.">
        <title>Draft Genome of Tanacetum Coccineum: Genomic Comparison of Closely Related Tanacetum-Family Plants.</title>
        <authorList>
            <person name="Yamashiro T."/>
            <person name="Shiraishi A."/>
            <person name="Nakayama K."/>
            <person name="Satake H."/>
        </authorList>
    </citation>
    <scope>NUCLEOTIDE SEQUENCE</scope>
</reference>
<evidence type="ECO:0000256" key="1">
    <source>
        <dbReference type="SAM" id="MobiDB-lite"/>
    </source>
</evidence>
<dbReference type="Proteomes" id="UP001151760">
    <property type="component" value="Unassembled WGS sequence"/>
</dbReference>